<keyword evidence="2" id="KW-1003">Cell membrane</keyword>
<evidence type="ECO:0000256" key="3">
    <source>
        <dbReference type="ARBA" id="ARBA00022692"/>
    </source>
</evidence>
<proteinExistence type="predicted"/>
<comment type="caution">
    <text evidence="7">The sequence shown here is derived from an EMBL/GenBank/DDBJ whole genome shotgun (WGS) entry which is preliminary data.</text>
</comment>
<dbReference type="RefSeq" id="WP_240093891.1">
    <property type="nucleotide sequence ID" value="NZ_AQQW01000001.1"/>
</dbReference>
<feature type="transmembrane region" description="Helical" evidence="6">
    <location>
        <begin position="311"/>
        <end position="332"/>
    </location>
</feature>
<dbReference type="Pfam" id="PF03739">
    <property type="entry name" value="LptF_LptG"/>
    <property type="match status" value="1"/>
</dbReference>
<dbReference type="InterPro" id="IPR030922">
    <property type="entry name" value="LptF"/>
</dbReference>
<dbReference type="NCBIfam" id="TIGR04407">
    <property type="entry name" value="LptF_YjgP"/>
    <property type="match status" value="1"/>
</dbReference>
<evidence type="ECO:0000256" key="2">
    <source>
        <dbReference type="ARBA" id="ARBA00022475"/>
    </source>
</evidence>
<comment type="subcellular location">
    <subcellularLocation>
        <location evidence="1">Cell membrane</location>
        <topology evidence="1">Multi-pass membrane protein</topology>
    </subcellularLocation>
</comment>
<dbReference type="STRING" id="1379903.ATO8_01055"/>
<feature type="transmembrane region" description="Helical" evidence="6">
    <location>
        <begin position="12"/>
        <end position="29"/>
    </location>
</feature>
<dbReference type="Proteomes" id="UP000019063">
    <property type="component" value="Unassembled WGS sequence"/>
</dbReference>
<evidence type="ECO:0000256" key="4">
    <source>
        <dbReference type="ARBA" id="ARBA00022989"/>
    </source>
</evidence>
<dbReference type="PATRIC" id="fig|1317118.6.peg.219"/>
<keyword evidence="8" id="KW-1185">Reference proteome</keyword>
<feature type="transmembrane region" description="Helical" evidence="6">
    <location>
        <begin position="338"/>
        <end position="360"/>
    </location>
</feature>
<feature type="transmembrane region" description="Helical" evidence="6">
    <location>
        <begin position="99"/>
        <end position="122"/>
    </location>
</feature>
<reference evidence="7 8" key="1">
    <citation type="journal article" date="2014" name="Antonie Van Leeuwenhoek">
        <title>Roseivivax atlanticus sp. nov., isolated from surface seawater of the Atlantic Ocean.</title>
        <authorList>
            <person name="Li G."/>
            <person name="Lai Q."/>
            <person name="Liu X."/>
            <person name="Sun F."/>
            <person name="Shao Z."/>
        </authorList>
    </citation>
    <scope>NUCLEOTIDE SEQUENCE [LARGE SCALE GENOMIC DNA]</scope>
    <source>
        <strain evidence="7 8">22II-s10s</strain>
    </source>
</reference>
<keyword evidence="5 6" id="KW-0472">Membrane</keyword>
<name>W4HP43_9RHOB</name>
<gene>
    <name evidence="7" type="ORF">ATO8_01055</name>
</gene>
<dbReference type="GO" id="GO:0043190">
    <property type="term" value="C:ATP-binding cassette (ABC) transporter complex"/>
    <property type="evidence" value="ECO:0007669"/>
    <property type="project" value="InterPro"/>
</dbReference>
<dbReference type="PANTHER" id="PTHR33529:SF6">
    <property type="entry name" value="YJGP_YJGQ FAMILY PERMEASE"/>
    <property type="match status" value="1"/>
</dbReference>
<dbReference type="GO" id="GO:0055085">
    <property type="term" value="P:transmembrane transport"/>
    <property type="evidence" value="ECO:0007669"/>
    <property type="project" value="InterPro"/>
</dbReference>
<keyword evidence="4 6" id="KW-1133">Transmembrane helix</keyword>
<dbReference type="AlphaFoldDB" id="W4HP43"/>
<evidence type="ECO:0000313" key="8">
    <source>
        <dbReference type="Proteomes" id="UP000019063"/>
    </source>
</evidence>
<evidence type="ECO:0000313" key="7">
    <source>
        <dbReference type="EMBL" id="ETW14454.1"/>
    </source>
</evidence>
<evidence type="ECO:0000256" key="5">
    <source>
        <dbReference type="ARBA" id="ARBA00023136"/>
    </source>
</evidence>
<evidence type="ECO:0000256" key="6">
    <source>
        <dbReference type="SAM" id="Phobius"/>
    </source>
</evidence>
<dbReference type="InterPro" id="IPR005495">
    <property type="entry name" value="LptG/LptF_permease"/>
</dbReference>
<dbReference type="PANTHER" id="PTHR33529">
    <property type="entry name" value="SLR0882 PROTEIN-RELATED"/>
    <property type="match status" value="1"/>
</dbReference>
<accession>W4HP43</accession>
<dbReference type="eggNOG" id="COG0795">
    <property type="taxonomic scope" value="Bacteria"/>
</dbReference>
<feature type="transmembrane region" description="Helical" evidence="6">
    <location>
        <begin position="284"/>
        <end position="302"/>
    </location>
</feature>
<evidence type="ECO:0000256" key="1">
    <source>
        <dbReference type="ARBA" id="ARBA00004651"/>
    </source>
</evidence>
<dbReference type="EMBL" id="AQQW01000001">
    <property type="protein sequence ID" value="ETW14454.1"/>
    <property type="molecule type" value="Genomic_DNA"/>
</dbReference>
<protein>
    <submittedName>
        <fullName evidence="7">Uncharacterized protein</fullName>
    </submittedName>
</protein>
<organism evidence="7 8">
    <name type="scientific">Roseivivax marinus</name>
    <dbReference type="NCBI Taxonomy" id="1379903"/>
    <lineage>
        <taxon>Bacteria</taxon>
        <taxon>Pseudomonadati</taxon>
        <taxon>Pseudomonadota</taxon>
        <taxon>Alphaproteobacteria</taxon>
        <taxon>Rhodobacterales</taxon>
        <taxon>Roseobacteraceae</taxon>
        <taxon>Roseivivax</taxon>
    </lineage>
</organism>
<sequence>MARFDRYMLSRFMILFGFFALVLVAVYWVNRAVLLFDRLIGDGHSAGIFLEFTALSLPNVIRLVLPMAAFAATTYVTNRLSQDSELAVVQATGFSPWRLARAPLAFGVIVMAMMLVLSHLLVPASLAQLREREGEIAESISAQLLREGQFLHPSRGLTFYIGEITDDGQLRDVFLSDRRQRGRAVTYIADTAYVLREDGATNIVMLNGVAQTLDLQTERLSTTTFADLTYDVSALVGSSGSQRPRTYAMSTADLLLRTDEMAEAADDTPGEVLEEAHNRFQQPLLALVAALVGYSALMVGGFSRFGLGRQIVFAIFLLVVIKLTESVVTAPVRSSAALWPLIYLPTLVGLSIVAALLHVASRPFRRARPRRSEEVAPA</sequence>
<keyword evidence="3 6" id="KW-0812">Transmembrane</keyword>
<dbReference type="GO" id="GO:0015920">
    <property type="term" value="P:lipopolysaccharide transport"/>
    <property type="evidence" value="ECO:0007669"/>
    <property type="project" value="TreeGrafter"/>
</dbReference>